<dbReference type="InterPro" id="IPR009080">
    <property type="entry name" value="tRNAsynth_Ia_anticodon-bd"/>
</dbReference>
<dbReference type="SUPFAM" id="SSF52374">
    <property type="entry name" value="Nucleotidylyl transferase"/>
    <property type="match status" value="1"/>
</dbReference>
<dbReference type="Pfam" id="PF08264">
    <property type="entry name" value="Anticodon_1"/>
    <property type="match status" value="1"/>
</dbReference>
<dbReference type="InterPro" id="IPR001412">
    <property type="entry name" value="aa-tRNA-synth_I_CS"/>
</dbReference>
<dbReference type="PROSITE" id="PS00178">
    <property type="entry name" value="AA_TRNA_LIGASE_I"/>
    <property type="match status" value="1"/>
</dbReference>
<evidence type="ECO:0000256" key="11">
    <source>
        <dbReference type="ARBA" id="ARBA00022840"/>
    </source>
</evidence>
<dbReference type="InterPro" id="IPR029033">
    <property type="entry name" value="His_PPase_superfam"/>
</dbReference>
<dbReference type="PANTHER" id="PTHR42780:SF1">
    <property type="entry name" value="ISOLEUCINE--TRNA LIGASE, CYTOPLASMIC"/>
    <property type="match status" value="1"/>
</dbReference>
<dbReference type="PANTHER" id="PTHR42780">
    <property type="entry name" value="SOLEUCYL-TRNA SYNTHETASE"/>
    <property type="match status" value="1"/>
</dbReference>
<organism evidence="19 20">
    <name type="scientific">Candidatus Zambryskibacteria bacterium RIFCSPLOWO2_01_FULL_39_39</name>
    <dbReference type="NCBI Taxonomy" id="1802758"/>
    <lineage>
        <taxon>Bacteria</taxon>
        <taxon>Candidatus Zambryskiibacteriota</taxon>
    </lineage>
</organism>
<dbReference type="InterPro" id="IPR014729">
    <property type="entry name" value="Rossmann-like_a/b/a_fold"/>
</dbReference>
<name>A0A1G2TWI0_9BACT</name>
<dbReference type="InterPro" id="IPR013155">
    <property type="entry name" value="M/V/L/I-tRNA-synth_anticd-bd"/>
</dbReference>
<evidence type="ECO:0000259" key="17">
    <source>
        <dbReference type="Pfam" id="PF00133"/>
    </source>
</evidence>
<comment type="catalytic activity">
    <reaction evidence="15">
        <text>tRNA(Ile) + L-isoleucine + ATP = L-isoleucyl-tRNA(Ile) + AMP + diphosphate</text>
        <dbReference type="Rhea" id="RHEA:11060"/>
        <dbReference type="Rhea" id="RHEA-COMP:9666"/>
        <dbReference type="Rhea" id="RHEA-COMP:9695"/>
        <dbReference type="ChEBI" id="CHEBI:30616"/>
        <dbReference type="ChEBI" id="CHEBI:33019"/>
        <dbReference type="ChEBI" id="CHEBI:58045"/>
        <dbReference type="ChEBI" id="CHEBI:78442"/>
        <dbReference type="ChEBI" id="CHEBI:78528"/>
        <dbReference type="ChEBI" id="CHEBI:456215"/>
        <dbReference type="EC" id="6.1.1.5"/>
    </reaction>
</comment>
<protein>
    <recommendedName>
        <fullName evidence="5">isoleucine--tRNA ligase</fullName>
        <ecNumber evidence="5">6.1.1.5</ecNumber>
    </recommendedName>
</protein>
<comment type="caution">
    <text evidence="19">The sequence shown here is derived from an EMBL/GenBank/DDBJ whole genome shotgun (WGS) entry which is preliminary data.</text>
</comment>
<evidence type="ECO:0000256" key="1">
    <source>
        <dbReference type="ARBA" id="ARBA00001947"/>
    </source>
</evidence>
<dbReference type="InterPro" id="IPR013078">
    <property type="entry name" value="His_Pase_superF_clade-1"/>
</dbReference>
<evidence type="ECO:0000256" key="3">
    <source>
        <dbReference type="ARBA" id="ARBA00007078"/>
    </source>
</evidence>
<dbReference type="AlphaFoldDB" id="A0A1G2TWI0"/>
<dbReference type="GO" id="GO:0004822">
    <property type="term" value="F:isoleucine-tRNA ligase activity"/>
    <property type="evidence" value="ECO:0007669"/>
    <property type="project" value="UniProtKB-EC"/>
</dbReference>
<dbReference type="InterPro" id="IPR033709">
    <property type="entry name" value="Anticodon_Ile_ABEc"/>
</dbReference>
<dbReference type="InterPro" id="IPR009008">
    <property type="entry name" value="Val/Leu/Ile-tRNA-synth_edit"/>
</dbReference>
<keyword evidence="12 16" id="KW-0648">Protein biosynthesis</keyword>
<dbReference type="InterPro" id="IPR023586">
    <property type="entry name" value="Ile-tRNA-ligase_type2"/>
</dbReference>
<dbReference type="GO" id="GO:0000049">
    <property type="term" value="F:tRNA binding"/>
    <property type="evidence" value="ECO:0007669"/>
    <property type="project" value="InterPro"/>
</dbReference>
<dbReference type="Pfam" id="PF19302">
    <property type="entry name" value="DUF5915"/>
    <property type="match status" value="1"/>
</dbReference>
<gene>
    <name evidence="19" type="ORF">A3A96_02840</name>
</gene>
<dbReference type="SUPFAM" id="SSF53254">
    <property type="entry name" value="Phosphoglycerate mutase-like"/>
    <property type="match status" value="1"/>
</dbReference>
<keyword evidence="6" id="KW-0963">Cytoplasm</keyword>
<keyword evidence="9 16" id="KW-0547">Nucleotide-binding</keyword>
<dbReference type="PRINTS" id="PR00984">
    <property type="entry name" value="TRNASYNTHILE"/>
</dbReference>
<dbReference type="GO" id="GO:0005524">
    <property type="term" value="F:ATP binding"/>
    <property type="evidence" value="ECO:0007669"/>
    <property type="project" value="UniProtKB-KW"/>
</dbReference>
<evidence type="ECO:0000256" key="4">
    <source>
        <dbReference type="ARBA" id="ARBA00011245"/>
    </source>
</evidence>
<feature type="domain" description="Methionyl/Valyl/Leucyl/Isoleucyl-tRNA synthetase anticodon-binding" evidence="18">
    <location>
        <begin position="889"/>
        <end position="1038"/>
    </location>
</feature>
<dbReference type="EC" id="6.1.1.5" evidence="5"/>
<sequence>MIEGNQKSKIAEREEEILKFWEDNKIFEKSLEQTKNNKPFVFHDGPPFATGTPHYGHLVASVMKDVIPRYQTMRGRFVERRWGWDTHGLPIENIVEKELGIKSKKEIEEIGIGKFNNLCRDKIFTYVDVWNKFIPRFGRWVNMDSPYRTMDASYMESEWWAFKKLFDKGLIYKDYRSMYICPRCETTLAQAEVAEGYKDIKDIAVTAKFELVDEPNTFILAWTTTPWTLPGNVALAVNPDFIYVKIEKKDETMENLTRFILIKEKLKEIFKEDKFEIVEEFKGKDLVGKSYKPIFDDYSKSKTLENRKNGWKIYATSFVTTESGTGVVHIAPAFGEDDMELGKKEKLPFVQHVGMDGIIRSEVLDLAGLSVKPIEDPQKTDVEVLKILAQKNLLFSKEKYEHSYPHCWRCETPLLNYATSSWFVSVSKIKKDLLEYAENINWQPKHIKEGRWHSWLENARDWSISRQRFWANTIPVWENEKTEERLVIGSVEELQKYTKKSGNKYFVMRHGEAEQNISDIINSDPQNIFPLTKEGRKQVQTVAQDIKKEKIDLIITSPFERCLETAEIVRQALDLSKEDVKVDDLLGEFKKGPDFEGKKWDEYWKLFANMRERFEKAPDGGETLLDLNKRMGGLLFNIEKKYSDKNILLVSHDGPIAAMYMVTEGANLNRSIEIKEKGIHKSEFAEFGELNFVPLPHNENYELDLHRPYIDEVELVNDKGIVFKRVTDVLDTWFDSGSVPFSSYHYPFENKEKVESRIPADFIAEGLDQISKWFYYQHVFATSLFGKQVFNNVVVNGIVLAEDGKKMSKRLKNYQDPTVIVDKYGADSLRYYLMSTPVMKAEDLNFSEKGVDEVSKKVILKLENVLSFYEMYSDKKVVENNQESEHVLDRWILVRLSELHKEITKALNVCDIYGATRPILNFIEDFSTWYIRRSRDRFKSEDIKDKNNVLSTTRFVLLELAKYMAPLTPFFAEHIYLKLKFPNDPESVHLCSWPVLSEVEGLHFAEILEMMQEVRKTVSLALEKRMTANIKVRQPLSKLKIKDLKLKDKEEYLELIKDEVNVKKIIFQENLETEVELDTKITKELQKEGDLRSFIRAVQELRKNKNLMPADAIELLVETDNVGKEFLNSVISEIKKPTNINEIIFAENDGEELKIENYKLKIKIK</sequence>
<keyword evidence="7 16" id="KW-0436">Ligase</keyword>
<comment type="subunit">
    <text evidence="4">Monomer.</text>
</comment>
<accession>A0A1G2TWI0</accession>
<evidence type="ECO:0000256" key="10">
    <source>
        <dbReference type="ARBA" id="ARBA00022833"/>
    </source>
</evidence>
<keyword evidence="13 16" id="KW-0030">Aminoacyl-tRNA synthetase</keyword>
<dbReference type="SUPFAM" id="SSF50677">
    <property type="entry name" value="ValRS/IleRS/LeuRS editing domain"/>
    <property type="match status" value="1"/>
</dbReference>
<evidence type="ECO:0000256" key="15">
    <source>
        <dbReference type="ARBA" id="ARBA00048359"/>
    </source>
</evidence>
<evidence type="ECO:0000313" key="19">
    <source>
        <dbReference type="EMBL" id="OHB01584.1"/>
    </source>
</evidence>
<feature type="domain" description="Aminoacyl-tRNA synthetase class Ia" evidence="17">
    <location>
        <begin position="704"/>
        <end position="844"/>
    </location>
</feature>
<keyword evidence="11 16" id="KW-0067">ATP-binding</keyword>
<dbReference type="CDD" id="cd07961">
    <property type="entry name" value="Anticodon_Ia_Ile_ABEc"/>
    <property type="match status" value="1"/>
</dbReference>
<dbReference type="InterPro" id="IPR002300">
    <property type="entry name" value="aa-tRNA-synth_Ia"/>
</dbReference>
<dbReference type="SMART" id="SM00855">
    <property type="entry name" value="PGAM"/>
    <property type="match status" value="1"/>
</dbReference>
<feature type="domain" description="Aminoacyl-tRNA synthetase class Ia" evidence="17">
    <location>
        <begin position="17"/>
        <end position="501"/>
    </location>
</feature>
<dbReference type="InterPro" id="IPR002301">
    <property type="entry name" value="Ile-tRNA-ligase"/>
</dbReference>
<keyword evidence="8" id="KW-0479">Metal-binding</keyword>
<keyword evidence="10" id="KW-0862">Zinc</keyword>
<dbReference type="Gene3D" id="3.40.50.620">
    <property type="entry name" value="HUPs"/>
    <property type="match status" value="3"/>
</dbReference>
<evidence type="ECO:0000256" key="9">
    <source>
        <dbReference type="ARBA" id="ARBA00022741"/>
    </source>
</evidence>
<dbReference type="Pfam" id="PF00133">
    <property type="entry name" value="tRNA-synt_1"/>
    <property type="match status" value="2"/>
</dbReference>
<evidence type="ECO:0000256" key="16">
    <source>
        <dbReference type="RuleBase" id="RU363035"/>
    </source>
</evidence>
<dbReference type="EMBL" id="MHWB01000011">
    <property type="protein sequence ID" value="OHB01584.1"/>
    <property type="molecule type" value="Genomic_DNA"/>
</dbReference>
<evidence type="ECO:0000259" key="18">
    <source>
        <dbReference type="Pfam" id="PF08264"/>
    </source>
</evidence>
<evidence type="ECO:0000256" key="6">
    <source>
        <dbReference type="ARBA" id="ARBA00022490"/>
    </source>
</evidence>
<proteinExistence type="inferred from homology"/>
<comment type="cofactor">
    <cofactor evidence="1">
        <name>Zn(2+)</name>
        <dbReference type="ChEBI" id="CHEBI:29105"/>
    </cofactor>
</comment>
<evidence type="ECO:0000256" key="7">
    <source>
        <dbReference type="ARBA" id="ARBA00022598"/>
    </source>
</evidence>
<dbReference type="GO" id="GO:0046872">
    <property type="term" value="F:metal ion binding"/>
    <property type="evidence" value="ECO:0007669"/>
    <property type="project" value="UniProtKB-KW"/>
</dbReference>
<dbReference type="FunFam" id="3.40.50.620:FF:000063">
    <property type="entry name" value="Isoleucine--tRNA ligase"/>
    <property type="match status" value="1"/>
</dbReference>
<dbReference type="SUPFAM" id="SSF47323">
    <property type="entry name" value="Anticodon-binding domain of a subclass of class I aminoacyl-tRNA synthetases"/>
    <property type="match status" value="1"/>
</dbReference>
<comment type="subcellular location">
    <subcellularLocation>
        <location evidence="2">Cytoplasm</location>
    </subcellularLocation>
</comment>
<comment type="similarity">
    <text evidence="3">Belongs to the class-I aminoacyl-tRNA synthetase family. IleS type 2 subfamily.</text>
</comment>
<dbReference type="Gene3D" id="3.40.50.1240">
    <property type="entry name" value="Phosphoglycerate mutase-like"/>
    <property type="match status" value="1"/>
</dbReference>
<dbReference type="GO" id="GO:0002161">
    <property type="term" value="F:aminoacyl-tRNA deacylase activity"/>
    <property type="evidence" value="ECO:0007669"/>
    <property type="project" value="InterPro"/>
</dbReference>
<dbReference type="STRING" id="1802758.A3A96_02840"/>
<dbReference type="GO" id="GO:0005737">
    <property type="term" value="C:cytoplasm"/>
    <property type="evidence" value="ECO:0007669"/>
    <property type="project" value="UniProtKB-SubCell"/>
</dbReference>
<evidence type="ECO:0000256" key="13">
    <source>
        <dbReference type="ARBA" id="ARBA00023146"/>
    </source>
</evidence>
<dbReference type="GO" id="GO:0006428">
    <property type="term" value="P:isoleucyl-tRNA aminoacylation"/>
    <property type="evidence" value="ECO:0007669"/>
    <property type="project" value="InterPro"/>
</dbReference>
<reference evidence="19 20" key="1">
    <citation type="journal article" date="2016" name="Nat. Commun.">
        <title>Thousands of microbial genomes shed light on interconnected biogeochemical processes in an aquifer system.</title>
        <authorList>
            <person name="Anantharaman K."/>
            <person name="Brown C.T."/>
            <person name="Hug L.A."/>
            <person name="Sharon I."/>
            <person name="Castelle C.J."/>
            <person name="Probst A.J."/>
            <person name="Thomas B.C."/>
            <person name="Singh A."/>
            <person name="Wilkins M.J."/>
            <person name="Karaoz U."/>
            <person name="Brodie E.L."/>
            <person name="Williams K.H."/>
            <person name="Hubbard S.S."/>
            <person name="Banfield J.F."/>
        </authorList>
    </citation>
    <scope>NUCLEOTIDE SEQUENCE [LARGE SCALE GENOMIC DNA]</scope>
</reference>
<evidence type="ECO:0000256" key="2">
    <source>
        <dbReference type="ARBA" id="ARBA00004496"/>
    </source>
</evidence>
<comment type="function">
    <text evidence="14">Catalyzes the attachment of isoleucine to tRNA(Ile). As IleRS can inadvertently accommodate and process structurally similar amino acids such as valine, to avoid such errors it has two additional distinct tRNA(Ile)-dependent editing activities. One activity is designated as 'pretransfer' editing and involves the hydrolysis of activated Val-AMP. The other activity is designated 'posttransfer' editing and involves deacylation of mischarged Val-tRNA(Ile).</text>
</comment>
<evidence type="ECO:0000256" key="14">
    <source>
        <dbReference type="ARBA" id="ARBA00025217"/>
    </source>
</evidence>
<dbReference type="Gene3D" id="1.10.730.10">
    <property type="entry name" value="Isoleucyl-tRNA Synthetase, Domain 1"/>
    <property type="match status" value="1"/>
</dbReference>
<evidence type="ECO:0000313" key="20">
    <source>
        <dbReference type="Proteomes" id="UP000177707"/>
    </source>
</evidence>
<dbReference type="CDD" id="cd07067">
    <property type="entry name" value="HP_PGM_like"/>
    <property type="match status" value="1"/>
</dbReference>
<evidence type="ECO:0000256" key="12">
    <source>
        <dbReference type="ARBA" id="ARBA00022917"/>
    </source>
</evidence>
<evidence type="ECO:0000256" key="8">
    <source>
        <dbReference type="ARBA" id="ARBA00022723"/>
    </source>
</evidence>
<dbReference type="Proteomes" id="UP000177707">
    <property type="component" value="Unassembled WGS sequence"/>
</dbReference>
<evidence type="ECO:0000256" key="5">
    <source>
        <dbReference type="ARBA" id="ARBA00013165"/>
    </source>
</evidence>
<dbReference type="Pfam" id="PF00300">
    <property type="entry name" value="His_Phos_1"/>
    <property type="match status" value="1"/>
</dbReference>